<evidence type="ECO:0000313" key="8">
    <source>
        <dbReference type="Proteomes" id="UP000029444"/>
    </source>
</evidence>
<dbReference type="InterPro" id="IPR003714">
    <property type="entry name" value="PhoH"/>
</dbReference>
<comment type="caution">
    <text evidence="7">The sequence shown here is derived from an EMBL/GenBank/DDBJ whole genome shotgun (WGS) entry which is preliminary data.</text>
</comment>
<dbReference type="InterPro" id="IPR029060">
    <property type="entry name" value="PIN-like_dom_sf"/>
</dbReference>
<keyword evidence="2" id="KW-0547">Nucleotide-binding</keyword>
<sequence length="488" mass="54257">MEERAARLHSLSTNHYASASQNDSTIELEQKKTYVIDTNVLIHDPNSLLNFEEHRVVIPMTVLEELDKLKSGKSHTAADCRAAIRQIDKVLGHASPEQVEAGIPIPRGPDNSTQGTLTVLMSSLDDVKAPLPDHLNDNRIINDVFGMKAQAPDERFILVTKDINMRLKARACGIESEDYHNDQLVTDIKQLTRGYFEVPGSFWDQVTQVETEQDGADTLHYLSHGLLVSEILGEEVYPNQYIIDEQGFVGRVMHIENGVVTLKHYKADSMLEQEAWGLKPMNIQQAIALQLLLDPDVHLVNLTGAAGSGKTILALAAAIEMTVEQKRFNKIIATRSTPPLAEDHGFLPGTEEEKMDPWLGAINDNIEALHLNDENPSGSIQYVKERANIQFKAMNYIRGRSFQKSLILIDESQNLTPHQMKAIITRAGEGSKVVCLGNLAQIDTPYLSPTSSGLTYMTERFKRFVHGGSVQLNGVPRSLLAEYAESFL</sequence>
<dbReference type="SUPFAM" id="SSF52540">
    <property type="entry name" value="P-loop containing nucleoside triphosphate hydrolases"/>
    <property type="match status" value="1"/>
</dbReference>
<comment type="similarity">
    <text evidence="4">In the N-terminal section; belongs to the PINc/VapC protein family.</text>
</comment>
<accession>A0A095SNL5</accession>
<dbReference type="CDD" id="cd09883">
    <property type="entry name" value="PIN_VapC_PhoHL-ATPase"/>
    <property type="match status" value="1"/>
</dbReference>
<evidence type="ECO:0000259" key="6">
    <source>
        <dbReference type="SMART" id="SM00670"/>
    </source>
</evidence>
<dbReference type="FunFam" id="3.40.50.1010:FF:000007">
    <property type="entry name" value="PhoH family protein"/>
    <property type="match status" value="1"/>
</dbReference>
<feature type="domain" description="PIN" evidence="6">
    <location>
        <begin position="32"/>
        <end position="167"/>
    </location>
</feature>
<comment type="similarity">
    <text evidence="1">Belongs to the PhoH family.</text>
</comment>
<name>A0A095SNL5_9GAMM</name>
<evidence type="ECO:0000256" key="1">
    <source>
        <dbReference type="ARBA" id="ARBA00010393"/>
    </source>
</evidence>
<dbReference type="FunFam" id="3.40.50.300:FF:000013">
    <property type="entry name" value="PhoH family ATPase"/>
    <property type="match status" value="1"/>
</dbReference>
<proteinExistence type="inferred from homology"/>
<organism evidence="7 8">
    <name type="scientific">Alcanivorax nanhaiticus</name>
    <dbReference type="NCBI Taxonomy" id="1177154"/>
    <lineage>
        <taxon>Bacteria</taxon>
        <taxon>Pseudomonadati</taxon>
        <taxon>Pseudomonadota</taxon>
        <taxon>Gammaproteobacteria</taxon>
        <taxon>Oceanospirillales</taxon>
        <taxon>Alcanivoracaceae</taxon>
        <taxon>Alcanivorax</taxon>
    </lineage>
</organism>
<reference evidence="7 8" key="1">
    <citation type="submission" date="2012-09" db="EMBL/GenBank/DDBJ databases">
        <title>Genome Sequence of alkane-degrading Bacterium Alcanivorax sp. 19-m-6.</title>
        <authorList>
            <person name="Lai Q."/>
            <person name="Shao Z."/>
        </authorList>
    </citation>
    <scope>NUCLEOTIDE SEQUENCE [LARGE SCALE GENOMIC DNA]</scope>
    <source>
        <strain evidence="7 8">19-m-6</strain>
    </source>
</reference>
<evidence type="ECO:0000313" key="7">
    <source>
        <dbReference type="EMBL" id="KGD66256.1"/>
    </source>
</evidence>
<evidence type="ECO:0000256" key="3">
    <source>
        <dbReference type="ARBA" id="ARBA00022840"/>
    </source>
</evidence>
<feature type="compositionally biased region" description="Polar residues" evidence="5">
    <location>
        <begin position="10"/>
        <end position="24"/>
    </location>
</feature>
<protein>
    <submittedName>
        <fullName evidence="7">PhoH family protein</fullName>
    </submittedName>
</protein>
<dbReference type="SUPFAM" id="SSF88723">
    <property type="entry name" value="PIN domain-like"/>
    <property type="match status" value="1"/>
</dbReference>
<dbReference type="InterPro" id="IPR002716">
    <property type="entry name" value="PIN_dom"/>
</dbReference>
<dbReference type="STRING" id="1177154.Y5S_00728"/>
<dbReference type="Gene3D" id="3.40.50.1010">
    <property type="entry name" value="5'-nuclease"/>
    <property type="match status" value="1"/>
</dbReference>
<dbReference type="EMBL" id="ARXV01000002">
    <property type="protein sequence ID" value="KGD66256.1"/>
    <property type="molecule type" value="Genomic_DNA"/>
</dbReference>
<dbReference type="Pfam" id="PF02562">
    <property type="entry name" value="PhoH"/>
    <property type="match status" value="1"/>
</dbReference>
<dbReference type="GO" id="GO:0005829">
    <property type="term" value="C:cytosol"/>
    <property type="evidence" value="ECO:0007669"/>
    <property type="project" value="TreeGrafter"/>
</dbReference>
<evidence type="ECO:0000256" key="4">
    <source>
        <dbReference type="ARBA" id="ARBA00046345"/>
    </source>
</evidence>
<dbReference type="eggNOG" id="COG1875">
    <property type="taxonomic scope" value="Bacteria"/>
</dbReference>
<evidence type="ECO:0000256" key="2">
    <source>
        <dbReference type="ARBA" id="ARBA00022741"/>
    </source>
</evidence>
<gene>
    <name evidence="7" type="ORF">Y5S_00728</name>
</gene>
<dbReference type="Pfam" id="PF13638">
    <property type="entry name" value="PIN_4"/>
    <property type="match status" value="1"/>
</dbReference>
<keyword evidence="3" id="KW-0067">ATP-binding</keyword>
<dbReference type="Proteomes" id="UP000029444">
    <property type="component" value="Unassembled WGS sequence"/>
</dbReference>
<dbReference type="GO" id="GO:0005524">
    <property type="term" value="F:ATP binding"/>
    <property type="evidence" value="ECO:0007669"/>
    <property type="project" value="UniProtKB-KW"/>
</dbReference>
<dbReference type="OrthoDB" id="9766527at2"/>
<dbReference type="AlphaFoldDB" id="A0A095SNL5"/>
<evidence type="ECO:0000256" key="5">
    <source>
        <dbReference type="SAM" id="MobiDB-lite"/>
    </source>
</evidence>
<dbReference type="Gene3D" id="3.40.50.300">
    <property type="entry name" value="P-loop containing nucleotide triphosphate hydrolases"/>
    <property type="match status" value="1"/>
</dbReference>
<keyword evidence="8" id="KW-1185">Reference proteome</keyword>
<dbReference type="SMART" id="SM00670">
    <property type="entry name" value="PINc"/>
    <property type="match status" value="1"/>
</dbReference>
<dbReference type="PANTHER" id="PTHR30473">
    <property type="entry name" value="PROTEIN PHOH"/>
    <property type="match status" value="1"/>
</dbReference>
<dbReference type="PANTHER" id="PTHR30473:SF2">
    <property type="entry name" value="PIN DOMAIN-CONTAINING PROTEIN"/>
    <property type="match status" value="1"/>
</dbReference>
<dbReference type="InterPro" id="IPR027417">
    <property type="entry name" value="P-loop_NTPase"/>
</dbReference>
<feature type="region of interest" description="Disordered" evidence="5">
    <location>
        <begin position="1"/>
        <end position="24"/>
    </location>
</feature>
<dbReference type="RefSeq" id="WP_081939650.1">
    <property type="nucleotide sequence ID" value="NZ_ARXV01000002.1"/>
</dbReference>
<dbReference type="PATRIC" id="fig|1177154.3.peg.734"/>
<dbReference type="InterPro" id="IPR051451">
    <property type="entry name" value="PhoH2-like"/>
</dbReference>